<evidence type="ECO:0000256" key="7">
    <source>
        <dbReference type="ARBA" id="ARBA00022982"/>
    </source>
</evidence>
<evidence type="ECO:0000256" key="9">
    <source>
        <dbReference type="ARBA" id="ARBA00023128"/>
    </source>
</evidence>
<dbReference type="SUPFAM" id="SSF81514">
    <property type="entry name" value="Subunit X (non-heme 7 kDa protein) of cytochrome bc1 complex (Ubiquinol-cytochrome c reductase)"/>
    <property type="match status" value="1"/>
</dbReference>
<dbReference type="AlphaFoldDB" id="A0AAD9R6Q4"/>
<evidence type="ECO:0000256" key="1">
    <source>
        <dbReference type="ARBA" id="ARBA00004434"/>
    </source>
</evidence>
<keyword evidence="10 11" id="KW-0472">Membrane</keyword>
<reference evidence="12" key="2">
    <citation type="journal article" date="2023" name="Science">
        <title>Genomic signatures of disease resistance in endangered staghorn corals.</title>
        <authorList>
            <person name="Vollmer S.V."/>
            <person name="Selwyn J.D."/>
            <person name="Despard B.A."/>
            <person name="Roesel C.L."/>
        </authorList>
    </citation>
    <scope>NUCLEOTIDE SEQUENCE</scope>
    <source>
        <strain evidence="12">K2</strain>
    </source>
</reference>
<dbReference type="GO" id="GO:0006122">
    <property type="term" value="P:mitochondrial electron transport, ubiquinol to cytochrome c"/>
    <property type="evidence" value="ECO:0007669"/>
    <property type="project" value="UniProtKB-UniRule"/>
</dbReference>
<dbReference type="EMBL" id="JARQWQ010000001">
    <property type="protein sequence ID" value="KAK2574108.1"/>
    <property type="molecule type" value="Genomic_DNA"/>
</dbReference>
<evidence type="ECO:0000256" key="6">
    <source>
        <dbReference type="ARBA" id="ARBA00022792"/>
    </source>
</evidence>
<comment type="subunit">
    <text evidence="11">Component of the ubiquinol-cytochrome c oxidoreductase (cytochrome b-c1 complex, complex III, CIII), a multisubunit enzyme composed of 3 respiratory subunits cytochrome b, cytochrome c1 and Rieske protein, 2 core protein subunits, and additional low-molecular weight protein subunits.</text>
</comment>
<proteinExistence type="inferred from homology"/>
<organism evidence="12 13">
    <name type="scientific">Acropora cervicornis</name>
    <name type="common">Staghorn coral</name>
    <dbReference type="NCBI Taxonomy" id="6130"/>
    <lineage>
        <taxon>Eukaryota</taxon>
        <taxon>Metazoa</taxon>
        <taxon>Cnidaria</taxon>
        <taxon>Anthozoa</taxon>
        <taxon>Hexacorallia</taxon>
        <taxon>Scleractinia</taxon>
        <taxon>Astrocoeniina</taxon>
        <taxon>Acroporidae</taxon>
        <taxon>Acropora</taxon>
    </lineage>
</organism>
<evidence type="ECO:0000256" key="8">
    <source>
        <dbReference type="ARBA" id="ARBA00022989"/>
    </source>
</evidence>
<dbReference type="Pfam" id="PF05365">
    <property type="entry name" value="UCR_UQCRX_QCR9"/>
    <property type="match status" value="1"/>
</dbReference>
<keyword evidence="3 11" id="KW-0813">Transport</keyword>
<evidence type="ECO:0000313" key="13">
    <source>
        <dbReference type="Proteomes" id="UP001249851"/>
    </source>
</evidence>
<keyword evidence="13" id="KW-1185">Reference proteome</keyword>
<comment type="function">
    <text evidence="11">Component of the ubiquinol-cytochrome c oxidoreductase, a multisubunit transmembrane complex that is part of the mitochondrial electron transport chain which drives oxidative phosphorylation. The complex plays an important role in the uptake of multiple carbon sources present in different host niches.</text>
</comment>
<comment type="subcellular location">
    <subcellularLocation>
        <location evidence="1 11">Mitochondrion inner membrane</location>
        <topology evidence="1 11">Single-pass membrane protein</topology>
    </subcellularLocation>
</comment>
<evidence type="ECO:0000256" key="10">
    <source>
        <dbReference type="ARBA" id="ARBA00023136"/>
    </source>
</evidence>
<keyword evidence="5 11" id="KW-0812">Transmembrane</keyword>
<reference evidence="12" key="1">
    <citation type="journal article" date="2023" name="G3 (Bethesda)">
        <title>Whole genome assembly and annotation of the endangered Caribbean coral Acropora cervicornis.</title>
        <authorList>
            <person name="Selwyn J.D."/>
            <person name="Vollmer S.V."/>
        </authorList>
    </citation>
    <scope>NUCLEOTIDE SEQUENCE</scope>
    <source>
        <strain evidence="12">K2</strain>
    </source>
</reference>
<comment type="similarity">
    <text evidence="2 11">Belongs to the UQCR10/QCR9 family.</text>
</comment>
<keyword evidence="6 11" id="KW-0999">Mitochondrion inner membrane</keyword>
<comment type="caution">
    <text evidence="12">The sequence shown here is derived from an EMBL/GenBank/DDBJ whole genome shotgun (WGS) entry which is preliminary data.</text>
</comment>
<dbReference type="GO" id="GO:0045275">
    <property type="term" value="C:respiratory chain complex III"/>
    <property type="evidence" value="ECO:0007669"/>
    <property type="project" value="UniProtKB-UniRule"/>
</dbReference>
<sequence length="66" mass="7797">MNLGRTIYNALFRRTSTFVVTIVVGGFIFERVFDEGMDNVWENMNRGKLWNHIKHRYAEDADEADE</sequence>
<dbReference type="Gene3D" id="1.20.5.260">
    <property type="entry name" value="Cytochrome b-c1 complex subunit 9"/>
    <property type="match status" value="1"/>
</dbReference>
<feature type="transmembrane region" description="Helical" evidence="11">
    <location>
        <begin position="12"/>
        <end position="29"/>
    </location>
</feature>
<dbReference type="InterPro" id="IPR008027">
    <property type="entry name" value="QCR9"/>
</dbReference>
<evidence type="ECO:0000256" key="4">
    <source>
        <dbReference type="ARBA" id="ARBA00022660"/>
    </source>
</evidence>
<protein>
    <recommendedName>
        <fullName evidence="11">Complex III subunit 9</fullName>
    </recommendedName>
</protein>
<dbReference type="PANTHER" id="PTHR12980:SF0">
    <property type="entry name" value="CYTOCHROME B-C1 COMPLEX SUBUNIT 9"/>
    <property type="match status" value="1"/>
</dbReference>
<keyword evidence="8 11" id="KW-1133">Transmembrane helix</keyword>
<name>A0AAD9R6Q4_ACRCE</name>
<evidence type="ECO:0000256" key="11">
    <source>
        <dbReference type="RuleBase" id="RU368056"/>
    </source>
</evidence>
<gene>
    <name evidence="12" type="ORF">P5673_000238</name>
</gene>
<dbReference type="PANTHER" id="PTHR12980">
    <property type="entry name" value="UBIQUINOL-CYTOCHROME C REDUCTASE COMPLEX, SUBUNIT X"/>
    <property type="match status" value="1"/>
</dbReference>
<evidence type="ECO:0000256" key="2">
    <source>
        <dbReference type="ARBA" id="ARBA00007856"/>
    </source>
</evidence>
<evidence type="ECO:0000313" key="12">
    <source>
        <dbReference type="EMBL" id="KAK2574108.1"/>
    </source>
</evidence>
<keyword evidence="4 11" id="KW-0679">Respiratory chain</keyword>
<dbReference type="GO" id="GO:0005743">
    <property type="term" value="C:mitochondrial inner membrane"/>
    <property type="evidence" value="ECO:0007669"/>
    <property type="project" value="UniProtKB-SubCell"/>
</dbReference>
<accession>A0AAD9R6Q4</accession>
<evidence type="ECO:0000256" key="3">
    <source>
        <dbReference type="ARBA" id="ARBA00022448"/>
    </source>
</evidence>
<keyword evidence="9 11" id="KW-0496">Mitochondrion</keyword>
<keyword evidence="7 11" id="KW-0249">Electron transport</keyword>
<evidence type="ECO:0000256" key="5">
    <source>
        <dbReference type="ARBA" id="ARBA00022692"/>
    </source>
</evidence>
<dbReference type="InterPro" id="IPR036656">
    <property type="entry name" value="QCR9_sf"/>
</dbReference>
<dbReference type="FunFam" id="1.20.5.260:FF:000001">
    <property type="entry name" value="Cytochrome b-c1 complex subunit 9"/>
    <property type="match status" value="1"/>
</dbReference>
<dbReference type="Proteomes" id="UP001249851">
    <property type="component" value="Unassembled WGS sequence"/>
</dbReference>